<dbReference type="InterPro" id="IPR011004">
    <property type="entry name" value="Trimer_LpxA-like_sf"/>
</dbReference>
<keyword evidence="4" id="KW-0443">Lipid metabolism</keyword>
<dbReference type="GO" id="GO:0016020">
    <property type="term" value="C:membrane"/>
    <property type="evidence" value="ECO:0007669"/>
    <property type="project" value="GOC"/>
</dbReference>
<dbReference type="PIRSF" id="PIRSF000456">
    <property type="entry name" value="UDP-GlcNAc_acltr"/>
    <property type="match status" value="1"/>
</dbReference>
<dbReference type="OrthoDB" id="9807278at2"/>
<evidence type="ECO:0000313" key="7">
    <source>
        <dbReference type="EMBL" id="KRT53787.1"/>
    </source>
</evidence>
<dbReference type="Proteomes" id="UP000051634">
    <property type="component" value="Unassembled WGS sequence"/>
</dbReference>
<keyword evidence="1" id="KW-0444">Lipid biosynthesis</keyword>
<sequence length="259" mass="27802">MNKIHPTAIIEDGAELHPSVSVGPFSIIESGVFIGEGCVIENGVRIFSGTTLGRNNRVYSGAMLGCEPLDLSFTPEKSRPLLIGDNNHFREGVNFSRGVKSEDGTIIGSGNYFMSNCHVGHDCRFGDHNVVGSYTAFAGHASVSNKAFISGLAGIHQFCRIGDNVMIAGCAKVVKDVPPFTTCDGNPARILGLNAVGLRRSGFDATARKSIKQTYKALYHSDLNISQALEQLRGEPQGSEAQRIIAFFEASERGVTTHK</sequence>
<dbReference type="InterPro" id="IPR010137">
    <property type="entry name" value="Lipid_A_LpxA"/>
</dbReference>
<dbReference type="CDD" id="cd03351">
    <property type="entry name" value="LbH_UDP-GlcNAc_AT"/>
    <property type="match status" value="1"/>
</dbReference>
<evidence type="ECO:0000256" key="2">
    <source>
        <dbReference type="ARBA" id="ARBA00022556"/>
    </source>
</evidence>
<dbReference type="NCBIfam" id="TIGR01852">
    <property type="entry name" value="lipid_A_lpxA"/>
    <property type="match status" value="1"/>
</dbReference>
<dbReference type="InterPro" id="IPR029098">
    <property type="entry name" value="Acetyltransf_C"/>
</dbReference>
<dbReference type="NCBIfam" id="NF003657">
    <property type="entry name" value="PRK05289.1"/>
    <property type="match status" value="1"/>
</dbReference>
<evidence type="ECO:0000256" key="5">
    <source>
        <dbReference type="ARBA" id="ARBA00023315"/>
    </source>
</evidence>
<dbReference type="Gene3D" id="2.160.10.10">
    <property type="entry name" value="Hexapeptide repeat proteins"/>
    <property type="match status" value="1"/>
</dbReference>
<dbReference type="GO" id="GO:0008780">
    <property type="term" value="F:acyl-[acyl-carrier-protein]-UDP-N-acetylglucosamine O-acyltransferase activity"/>
    <property type="evidence" value="ECO:0007669"/>
    <property type="project" value="InterPro"/>
</dbReference>
<proteinExistence type="predicted"/>
<dbReference type="Gene3D" id="1.20.1180.10">
    <property type="entry name" value="Udp N-acetylglucosamine O-acyltransferase, C-terminal domain"/>
    <property type="match status" value="1"/>
</dbReference>
<evidence type="ECO:0000256" key="1">
    <source>
        <dbReference type="ARBA" id="ARBA00022516"/>
    </source>
</evidence>
<organism evidence="7 8">
    <name type="scientific">endosymbiont of Ridgeia piscesae</name>
    <dbReference type="NCBI Taxonomy" id="54398"/>
    <lineage>
        <taxon>Bacteria</taxon>
        <taxon>Pseudomonadati</taxon>
        <taxon>Pseudomonadota</taxon>
        <taxon>Gammaproteobacteria</taxon>
        <taxon>sulfur-oxidizing symbionts</taxon>
    </lineage>
</organism>
<dbReference type="GO" id="GO:0009245">
    <property type="term" value="P:lipid A biosynthetic process"/>
    <property type="evidence" value="ECO:0007669"/>
    <property type="project" value="UniProtKB-KW"/>
</dbReference>
<dbReference type="PANTHER" id="PTHR43480:SF1">
    <property type="entry name" value="ACYL-[ACYL-CARRIER-PROTEIN]--UDP-N-ACETYLGLUCOSAMINE O-ACYLTRANSFERASE, MITOCHONDRIAL-RELATED"/>
    <property type="match status" value="1"/>
</dbReference>
<keyword evidence="2" id="KW-0441">Lipid A biosynthesis</keyword>
<dbReference type="InterPro" id="IPR037157">
    <property type="entry name" value="Acetyltransf_C_sf"/>
</dbReference>
<keyword evidence="8" id="KW-1185">Reference proteome</keyword>
<name>A0A0T5YT51_9GAMM</name>
<comment type="caution">
    <text evidence="7">The sequence shown here is derived from an EMBL/GenBank/DDBJ whole genome shotgun (WGS) entry which is preliminary data.</text>
</comment>
<protein>
    <submittedName>
        <fullName evidence="7">Acyl-[acyl-carrier-protein]--UDP-N-acetylglucosamine O-acyltransferase</fullName>
    </submittedName>
</protein>
<evidence type="ECO:0000259" key="6">
    <source>
        <dbReference type="Pfam" id="PF13720"/>
    </source>
</evidence>
<keyword evidence="5 7" id="KW-0012">Acyltransferase</keyword>
<dbReference type="RefSeq" id="WP_060528098.1">
    <property type="nucleotide sequence ID" value="NZ_KQ557115.1"/>
</dbReference>
<feature type="domain" description="UDP N-acetylglucosamine O-acyltransferase C-terminal" evidence="6">
    <location>
        <begin position="176"/>
        <end position="255"/>
    </location>
</feature>
<keyword evidence="3 7" id="KW-0808">Transferase</keyword>
<evidence type="ECO:0000313" key="8">
    <source>
        <dbReference type="Proteomes" id="UP000051634"/>
    </source>
</evidence>
<gene>
    <name evidence="7" type="ORF">Ga0074115_101122</name>
</gene>
<evidence type="ECO:0000256" key="3">
    <source>
        <dbReference type="ARBA" id="ARBA00022679"/>
    </source>
</evidence>
<evidence type="ECO:0000256" key="4">
    <source>
        <dbReference type="ARBA" id="ARBA00023098"/>
    </source>
</evidence>
<dbReference type="Pfam" id="PF13720">
    <property type="entry name" value="Acetyltransf_11"/>
    <property type="match status" value="1"/>
</dbReference>
<dbReference type="PATRIC" id="fig|54398.3.peg.126"/>
<dbReference type="PANTHER" id="PTHR43480">
    <property type="entry name" value="ACYL-[ACYL-CARRIER-PROTEIN]--UDP-N-ACETYLGLUCOSAMINE O-ACYLTRANSFERASE"/>
    <property type="match status" value="1"/>
</dbReference>
<dbReference type="EMBL" id="LDXT01000095">
    <property type="protein sequence ID" value="KRT53787.1"/>
    <property type="molecule type" value="Genomic_DNA"/>
</dbReference>
<dbReference type="SUPFAM" id="SSF51161">
    <property type="entry name" value="Trimeric LpxA-like enzymes"/>
    <property type="match status" value="1"/>
</dbReference>
<dbReference type="AlphaFoldDB" id="A0A0T5YT51"/>
<reference evidence="7 8" key="1">
    <citation type="submission" date="2015-11" db="EMBL/GenBank/DDBJ databases">
        <title>The genome of Candidatus Endoriftia persephone in Ridgeia piscesae and population structure of the North Eastern Pacific vestimentiferan symbionts.</title>
        <authorList>
            <person name="Perez M."/>
            <person name="Juniper K.S."/>
        </authorList>
    </citation>
    <scope>NUCLEOTIDE SEQUENCE [LARGE SCALE GENOMIC DNA]</scope>
    <source>
        <strain evidence="7">Ind11</strain>
    </source>
</reference>
<accession>A0A0T5YT51</accession>